<keyword evidence="3" id="KW-1185">Reference proteome</keyword>
<dbReference type="PANTHER" id="PTHR47005:SF5">
    <property type="entry name" value="HEAVY METAL TRANSPORT_DETOXIFICATION SUPERFAMILY PROTEIN"/>
    <property type="match status" value="1"/>
</dbReference>
<reference evidence="2 3" key="1">
    <citation type="submission" date="2019-06" db="EMBL/GenBank/DDBJ databases">
        <title>WGS assembly of Gossypium darwinii.</title>
        <authorList>
            <person name="Chen Z.J."/>
            <person name="Sreedasyam A."/>
            <person name="Ando A."/>
            <person name="Song Q."/>
            <person name="De L."/>
            <person name="Hulse-Kemp A."/>
            <person name="Ding M."/>
            <person name="Ye W."/>
            <person name="Kirkbride R."/>
            <person name="Jenkins J."/>
            <person name="Plott C."/>
            <person name="Lovell J."/>
            <person name="Lin Y.-M."/>
            <person name="Vaughn R."/>
            <person name="Liu B."/>
            <person name="Li W."/>
            <person name="Simpson S."/>
            <person name="Scheffler B."/>
            <person name="Saski C."/>
            <person name="Grover C."/>
            <person name="Hu G."/>
            <person name="Conover J."/>
            <person name="Carlson J."/>
            <person name="Shu S."/>
            <person name="Boston L."/>
            <person name="Williams M."/>
            <person name="Peterson D."/>
            <person name="Mcgee K."/>
            <person name="Jones D."/>
            <person name="Wendel J."/>
            <person name="Stelly D."/>
            <person name="Grimwood J."/>
            <person name="Schmutz J."/>
        </authorList>
    </citation>
    <scope>NUCLEOTIDE SEQUENCE [LARGE SCALE GENOMIC DNA]</scope>
    <source>
        <strain evidence="2">1808015.09</strain>
    </source>
</reference>
<dbReference type="AlphaFoldDB" id="A0A5D2CHG9"/>
<dbReference type="Proteomes" id="UP000323506">
    <property type="component" value="Chromosome D05"/>
</dbReference>
<feature type="region of interest" description="Disordered" evidence="1">
    <location>
        <begin position="76"/>
        <end position="106"/>
    </location>
</feature>
<dbReference type="InterPro" id="IPR036163">
    <property type="entry name" value="HMA_dom_sf"/>
</dbReference>
<accession>A0A5D2CHG9</accession>
<protein>
    <recommendedName>
        <fullName evidence="4">HMA domain-containing protein</fullName>
    </recommendedName>
</protein>
<evidence type="ECO:0000313" key="2">
    <source>
        <dbReference type="EMBL" id="TYG68981.1"/>
    </source>
</evidence>
<organism evidence="2 3">
    <name type="scientific">Gossypium darwinii</name>
    <name type="common">Darwin's cotton</name>
    <name type="synonym">Gossypium barbadense var. darwinii</name>
    <dbReference type="NCBI Taxonomy" id="34276"/>
    <lineage>
        <taxon>Eukaryota</taxon>
        <taxon>Viridiplantae</taxon>
        <taxon>Streptophyta</taxon>
        <taxon>Embryophyta</taxon>
        <taxon>Tracheophyta</taxon>
        <taxon>Spermatophyta</taxon>
        <taxon>Magnoliopsida</taxon>
        <taxon>eudicotyledons</taxon>
        <taxon>Gunneridae</taxon>
        <taxon>Pentapetalae</taxon>
        <taxon>rosids</taxon>
        <taxon>malvids</taxon>
        <taxon>Malvales</taxon>
        <taxon>Malvaceae</taxon>
        <taxon>Malvoideae</taxon>
        <taxon>Gossypium</taxon>
    </lineage>
</organism>
<evidence type="ECO:0008006" key="4">
    <source>
        <dbReference type="Google" id="ProtNLM"/>
    </source>
</evidence>
<sequence length="184" mass="20649">MADKHKMTIMVLTVDLRCRRCYLKVRKVLCEFPEIRDQTFDEKANTVTIIVVCCNPEKVRDKLRCKGGFSIESIEIKPPPKSPARRASSLPKPPEGPANLLRKPPETPVSSLLTAGTWAGFCCNACYHGQCGDPCYFGGPPLPPCYWTYCRPVYDRWGGGSYKYCYSSHGDCFIEQNPQACSIL</sequence>
<dbReference type="Gene3D" id="3.30.70.100">
    <property type="match status" value="1"/>
</dbReference>
<evidence type="ECO:0000256" key="1">
    <source>
        <dbReference type="SAM" id="MobiDB-lite"/>
    </source>
</evidence>
<dbReference type="PANTHER" id="PTHR47005">
    <property type="entry name" value="HEAVY METAL TRANSPORT/DETOXIFICATION SUPERFAMILY PROTEIN"/>
    <property type="match status" value="1"/>
</dbReference>
<name>A0A5D2CHG9_GOSDA</name>
<evidence type="ECO:0000313" key="3">
    <source>
        <dbReference type="Proteomes" id="UP000323506"/>
    </source>
</evidence>
<dbReference type="GO" id="GO:0046872">
    <property type="term" value="F:metal ion binding"/>
    <property type="evidence" value="ECO:0007669"/>
    <property type="project" value="InterPro"/>
</dbReference>
<dbReference type="EMBL" id="CM017705">
    <property type="protein sequence ID" value="TYG68981.1"/>
    <property type="molecule type" value="Genomic_DNA"/>
</dbReference>
<gene>
    <name evidence="2" type="ORF">ES288_D05G195000v1</name>
</gene>
<dbReference type="SUPFAM" id="SSF55008">
    <property type="entry name" value="HMA, heavy metal-associated domain"/>
    <property type="match status" value="1"/>
</dbReference>
<proteinExistence type="predicted"/>